<evidence type="ECO:0000256" key="6">
    <source>
        <dbReference type="SAM" id="Phobius"/>
    </source>
</evidence>
<dbReference type="PANTHER" id="PTHR21248:SF22">
    <property type="entry name" value="PHOSPHOLIPASE D"/>
    <property type="match status" value="1"/>
</dbReference>
<proteinExistence type="predicted"/>
<dbReference type="Gene3D" id="3.30.870.10">
    <property type="entry name" value="Endonuclease Chain A"/>
    <property type="match status" value="1"/>
</dbReference>
<keyword evidence="5 6" id="KW-0472">Membrane</keyword>
<dbReference type="InterPro" id="IPR027379">
    <property type="entry name" value="CLS_N"/>
</dbReference>
<protein>
    <submittedName>
        <fullName evidence="9">Cardiolipin synthase</fullName>
    </submittedName>
</protein>
<feature type="domain" description="Cardiolipin synthase N-terminal" evidence="8">
    <location>
        <begin position="2"/>
        <end position="29"/>
    </location>
</feature>
<comment type="caution">
    <text evidence="9">The sequence shown here is derived from an EMBL/GenBank/DDBJ whole genome shotgun (WGS) entry which is preliminary data.</text>
</comment>
<dbReference type="Pfam" id="PF13091">
    <property type="entry name" value="PLDc_2"/>
    <property type="match status" value="1"/>
</dbReference>
<dbReference type="GO" id="GO:0005886">
    <property type="term" value="C:plasma membrane"/>
    <property type="evidence" value="ECO:0007669"/>
    <property type="project" value="UniProtKB-SubCell"/>
</dbReference>
<evidence type="ECO:0000313" key="9">
    <source>
        <dbReference type="EMBL" id="TVM29567.1"/>
    </source>
</evidence>
<dbReference type="PANTHER" id="PTHR21248">
    <property type="entry name" value="CARDIOLIPIN SYNTHASE"/>
    <property type="match status" value="1"/>
</dbReference>
<dbReference type="GO" id="GO:0032049">
    <property type="term" value="P:cardiolipin biosynthetic process"/>
    <property type="evidence" value="ECO:0007669"/>
    <property type="project" value="TreeGrafter"/>
</dbReference>
<keyword evidence="2" id="KW-1003">Cell membrane</keyword>
<dbReference type="Pfam" id="PF13396">
    <property type="entry name" value="PLDc_N"/>
    <property type="match status" value="1"/>
</dbReference>
<evidence type="ECO:0000256" key="4">
    <source>
        <dbReference type="ARBA" id="ARBA00022989"/>
    </source>
</evidence>
<evidence type="ECO:0000256" key="3">
    <source>
        <dbReference type="ARBA" id="ARBA00022692"/>
    </source>
</evidence>
<gene>
    <name evidence="9" type="ORF">DQK91_21965</name>
</gene>
<evidence type="ECO:0000256" key="2">
    <source>
        <dbReference type="ARBA" id="ARBA00022475"/>
    </source>
</evidence>
<organism evidence="9 10">
    <name type="scientific">Oceanidesulfovibrio marinus</name>
    <dbReference type="NCBI Taxonomy" id="370038"/>
    <lineage>
        <taxon>Bacteria</taxon>
        <taxon>Pseudomonadati</taxon>
        <taxon>Thermodesulfobacteriota</taxon>
        <taxon>Desulfovibrionia</taxon>
        <taxon>Desulfovibrionales</taxon>
        <taxon>Desulfovibrionaceae</taxon>
        <taxon>Oceanidesulfovibrio</taxon>
    </lineage>
</organism>
<evidence type="ECO:0000259" key="7">
    <source>
        <dbReference type="Pfam" id="PF13091"/>
    </source>
</evidence>
<evidence type="ECO:0000259" key="8">
    <source>
        <dbReference type="Pfam" id="PF13396"/>
    </source>
</evidence>
<dbReference type="AlphaFoldDB" id="A0A6P1Z9M2"/>
<feature type="transmembrane region" description="Helical" evidence="6">
    <location>
        <begin position="6"/>
        <end position="28"/>
    </location>
</feature>
<feature type="non-terminal residue" evidence="9">
    <location>
        <position position="1"/>
    </location>
</feature>
<evidence type="ECO:0000313" key="10">
    <source>
        <dbReference type="Proteomes" id="UP000434052"/>
    </source>
</evidence>
<dbReference type="InterPro" id="IPR025202">
    <property type="entry name" value="PLD-like_dom"/>
</dbReference>
<keyword evidence="4 6" id="KW-1133">Transmembrane helix</keyword>
<evidence type="ECO:0000256" key="5">
    <source>
        <dbReference type="ARBA" id="ARBA00023136"/>
    </source>
</evidence>
<reference evidence="9 10" key="1">
    <citation type="submission" date="2018-06" db="EMBL/GenBank/DDBJ databases">
        <title>Complete genome of Desulfovibrio marinus P48SEP.</title>
        <authorList>
            <person name="Crispim J.S."/>
            <person name="Vidigal P.M.P."/>
            <person name="Silva L.C.F."/>
            <person name="Araujo L.C."/>
            <person name="Laguardia C.N."/>
            <person name="Dias R.S."/>
            <person name="Sousa M.P."/>
            <person name="Paula S.O."/>
            <person name="Silva C."/>
        </authorList>
    </citation>
    <scope>NUCLEOTIDE SEQUENCE [LARGE SCALE GENOMIC DNA]</scope>
    <source>
        <strain evidence="9 10">P48SEP</strain>
    </source>
</reference>
<dbReference type="Proteomes" id="UP000434052">
    <property type="component" value="Unassembled WGS sequence"/>
</dbReference>
<feature type="non-terminal residue" evidence="9">
    <location>
        <position position="229"/>
    </location>
</feature>
<evidence type="ECO:0000256" key="1">
    <source>
        <dbReference type="ARBA" id="ARBA00004651"/>
    </source>
</evidence>
<accession>A0A6P1Z9M2</accession>
<dbReference type="RefSeq" id="WP_208738301.1">
    <property type="nucleotide sequence ID" value="NZ_QMIF01000056.1"/>
</dbReference>
<dbReference type="SUPFAM" id="SSF56024">
    <property type="entry name" value="Phospholipase D/nuclease"/>
    <property type="match status" value="1"/>
</dbReference>
<keyword evidence="3 6" id="KW-0812">Transmembrane</keyword>
<comment type="subcellular location">
    <subcellularLocation>
        <location evidence="1">Cell membrane</location>
        <topology evidence="1">Multi-pass membrane protein</topology>
    </subcellularLocation>
</comment>
<dbReference type="EMBL" id="QMIF01000056">
    <property type="protein sequence ID" value="TVM29567.1"/>
    <property type="molecule type" value="Genomic_DNA"/>
</dbReference>
<sequence length="229" mass="26192">KRDPRSSWGWIAVIMLSPFLGPLIYFFFGINRVKSRGQKLLEKMPFSLSEGCSLRDEHSCDMERAQIPMDMPEALVPKAWLDDAIYGRPRYKGHRITPRHTGDQAYPAMLEAIYNSHQNVHLGFYIFEPADGAMRFIDDLTRAHERGCDVRVVIDGVCGFKPFGKSAYSLLNERGVNCRRFLRPSLIPPSMNINLLCHHKNLIVDKKFGFTCGINISAMPLYESYHPDL</sequence>
<dbReference type="GO" id="GO:0008808">
    <property type="term" value="F:cardiolipin synthase activity"/>
    <property type="evidence" value="ECO:0007669"/>
    <property type="project" value="TreeGrafter"/>
</dbReference>
<name>A0A6P1Z9M2_9BACT</name>
<feature type="domain" description="Phospholipase D-like" evidence="7">
    <location>
        <begin position="110"/>
        <end position="218"/>
    </location>
</feature>